<dbReference type="Pfam" id="PF09976">
    <property type="entry name" value="TPR_21"/>
    <property type="match status" value="1"/>
</dbReference>
<dbReference type="EMBL" id="JAERQM010000007">
    <property type="protein sequence ID" value="MBU8546300.1"/>
    <property type="molecule type" value="Genomic_DNA"/>
</dbReference>
<name>A0ABS6HC71_9PROT</name>
<reference evidence="2 3" key="1">
    <citation type="submission" date="2021-01" db="EMBL/GenBank/DDBJ databases">
        <title>Roseomonas sp. nov, a bacterium isolated from an oil production mixture in Yumen Oilfield.</title>
        <authorList>
            <person name="Wu D."/>
        </authorList>
    </citation>
    <scope>NUCLEOTIDE SEQUENCE [LARGE SCALE GENOMIC DNA]</scope>
    <source>
        <strain evidence="2 3">ROY-5-3</strain>
    </source>
</reference>
<dbReference type="RefSeq" id="WP_216878316.1">
    <property type="nucleotide sequence ID" value="NZ_JAERQM010000007.1"/>
</dbReference>
<organism evidence="2 3">
    <name type="scientific">Falsiroseomonas oleicola</name>
    <dbReference type="NCBI Taxonomy" id="2801474"/>
    <lineage>
        <taxon>Bacteria</taxon>
        <taxon>Pseudomonadati</taxon>
        <taxon>Pseudomonadota</taxon>
        <taxon>Alphaproteobacteria</taxon>
        <taxon>Acetobacterales</taxon>
        <taxon>Roseomonadaceae</taxon>
        <taxon>Falsiroseomonas</taxon>
    </lineage>
</organism>
<protein>
    <submittedName>
        <fullName evidence="2">Tetratricopeptide repeat protein</fullName>
    </submittedName>
</protein>
<comment type="caution">
    <text evidence="2">The sequence shown here is derived from an EMBL/GenBank/DDBJ whole genome shotgun (WGS) entry which is preliminary data.</text>
</comment>
<evidence type="ECO:0000313" key="2">
    <source>
        <dbReference type="EMBL" id="MBU8546300.1"/>
    </source>
</evidence>
<gene>
    <name evidence="2" type="ORF">JJQ90_21445</name>
</gene>
<sequence length="216" mass="22928">MPDIFDEIEEDLRADRARRMAKRWGGLALGVVLLALAGAGGVQAWRWQQARDAATVANTFLTLHRNAEAQGADLPAVANGFAALSRESPAGYRTLARLRAAALKAETGDRDAALALWDQVAQDNEADRLYRDLASLLYVGHALDSGDPAQLASRIAPLTESGNAWQAPARELSALVAIRRGDNAAARQQLQALAADTAATPGLRERAQRLAAGLGS</sequence>
<proteinExistence type="predicted"/>
<keyword evidence="3" id="KW-1185">Reference proteome</keyword>
<accession>A0ABS6HC71</accession>
<dbReference type="InterPro" id="IPR018704">
    <property type="entry name" value="SecYEG/CpoB_TPR"/>
</dbReference>
<evidence type="ECO:0000313" key="3">
    <source>
        <dbReference type="Proteomes" id="UP000689967"/>
    </source>
</evidence>
<evidence type="ECO:0000259" key="1">
    <source>
        <dbReference type="Pfam" id="PF09976"/>
    </source>
</evidence>
<feature type="domain" description="Ancillary SecYEG translocon subunit/Cell division coordinator CpoB TPR" evidence="1">
    <location>
        <begin position="22"/>
        <end position="195"/>
    </location>
</feature>
<dbReference type="Proteomes" id="UP000689967">
    <property type="component" value="Unassembled WGS sequence"/>
</dbReference>